<organism evidence="1 2">
    <name type="scientific">Gossypium stocksii</name>
    <dbReference type="NCBI Taxonomy" id="47602"/>
    <lineage>
        <taxon>Eukaryota</taxon>
        <taxon>Viridiplantae</taxon>
        <taxon>Streptophyta</taxon>
        <taxon>Embryophyta</taxon>
        <taxon>Tracheophyta</taxon>
        <taxon>Spermatophyta</taxon>
        <taxon>Magnoliopsida</taxon>
        <taxon>eudicotyledons</taxon>
        <taxon>Gunneridae</taxon>
        <taxon>Pentapetalae</taxon>
        <taxon>rosids</taxon>
        <taxon>malvids</taxon>
        <taxon>Malvales</taxon>
        <taxon>Malvaceae</taxon>
        <taxon>Malvoideae</taxon>
        <taxon>Gossypium</taxon>
    </lineage>
</organism>
<reference evidence="1 2" key="1">
    <citation type="journal article" date="2021" name="Plant Biotechnol. J.">
        <title>Multi-omics assisted identification of the key and species-specific regulatory components of drought-tolerant mechanisms in Gossypium stocksii.</title>
        <authorList>
            <person name="Yu D."/>
            <person name="Ke L."/>
            <person name="Zhang D."/>
            <person name="Wu Y."/>
            <person name="Sun Y."/>
            <person name="Mei J."/>
            <person name="Sun J."/>
            <person name="Sun Y."/>
        </authorList>
    </citation>
    <scope>NUCLEOTIDE SEQUENCE [LARGE SCALE GENOMIC DNA]</scope>
    <source>
        <strain evidence="2">cv. E1</strain>
        <tissue evidence="1">Leaf</tissue>
    </source>
</reference>
<proteinExistence type="predicted"/>
<name>A0A9D3W4F7_9ROSI</name>
<evidence type="ECO:0000313" key="1">
    <source>
        <dbReference type="EMBL" id="KAH1108746.1"/>
    </source>
</evidence>
<keyword evidence="2" id="KW-1185">Reference proteome</keyword>
<sequence length="101" mass="11180">MHCSAFCALFELRASGCYVLSIKTRGVVSIPPGFGFPLEAYIASFNLFPGHFQDLSETSSRAKLEQERLVASSLLHCKCIDSLLYINIYVVEGLFGSIERV</sequence>
<evidence type="ECO:0000313" key="2">
    <source>
        <dbReference type="Proteomes" id="UP000828251"/>
    </source>
</evidence>
<dbReference type="AlphaFoldDB" id="A0A9D3W4F7"/>
<accession>A0A9D3W4F7</accession>
<dbReference type="EMBL" id="JAIQCV010000004">
    <property type="protein sequence ID" value="KAH1108746.1"/>
    <property type="molecule type" value="Genomic_DNA"/>
</dbReference>
<comment type="caution">
    <text evidence="1">The sequence shown here is derived from an EMBL/GenBank/DDBJ whole genome shotgun (WGS) entry which is preliminary data.</text>
</comment>
<dbReference type="Proteomes" id="UP000828251">
    <property type="component" value="Unassembled WGS sequence"/>
</dbReference>
<protein>
    <submittedName>
        <fullName evidence="1">Uncharacterized protein</fullName>
    </submittedName>
</protein>
<gene>
    <name evidence="1" type="ORF">J1N35_012514</name>
</gene>